<dbReference type="Pfam" id="PF08327">
    <property type="entry name" value="AHSA1"/>
    <property type="match status" value="1"/>
</dbReference>
<evidence type="ECO:0000313" key="3">
    <source>
        <dbReference type="EMBL" id="MCC3299833.1"/>
    </source>
</evidence>
<dbReference type="InterPro" id="IPR023393">
    <property type="entry name" value="START-like_dom_sf"/>
</dbReference>
<dbReference type="SUPFAM" id="SSF55961">
    <property type="entry name" value="Bet v1-like"/>
    <property type="match status" value="1"/>
</dbReference>
<name>A0A9X1SE48_9MICC</name>
<keyword evidence="4" id="KW-1185">Reference proteome</keyword>
<proteinExistence type="inferred from homology"/>
<dbReference type="Gene3D" id="3.30.530.20">
    <property type="match status" value="1"/>
</dbReference>
<comment type="similarity">
    <text evidence="1">Belongs to the AHA1 family.</text>
</comment>
<dbReference type="InterPro" id="IPR013538">
    <property type="entry name" value="ASHA1/2-like_C"/>
</dbReference>
<reference evidence="3" key="1">
    <citation type="submission" date="2021-10" db="EMBL/GenBank/DDBJ databases">
        <title>Novel species in genus Arthrobacter.</title>
        <authorList>
            <person name="Liu Y."/>
        </authorList>
    </citation>
    <scope>NUCLEOTIDE SEQUENCE</scope>
    <source>
        <strain evidence="3">Zg-Y453</strain>
    </source>
</reference>
<protein>
    <submittedName>
        <fullName evidence="3">SRPBCC domain-containing protein</fullName>
    </submittedName>
</protein>
<dbReference type="AlphaFoldDB" id="A0A9X1SE48"/>
<gene>
    <name evidence="3" type="ORF">LJ757_18930</name>
</gene>
<dbReference type="Proteomes" id="UP001139158">
    <property type="component" value="Unassembled WGS sequence"/>
</dbReference>
<dbReference type="RefSeq" id="WP_227897856.1">
    <property type="nucleotide sequence ID" value="NZ_CP099466.1"/>
</dbReference>
<comment type="caution">
    <text evidence="3">The sequence shown here is derived from an EMBL/GenBank/DDBJ whole genome shotgun (WGS) entry which is preliminary data.</text>
</comment>
<feature type="domain" description="Activator of Hsp90 ATPase homologue 1/2-like C-terminal" evidence="2">
    <location>
        <begin position="65"/>
        <end position="153"/>
    </location>
</feature>
<dbReference type="EMBL" id="JAJFZV010000024">
    <property type="protein sequence ID" value="MCC3299833.1"/>
    <property type="molecule type" value="Genomic_DNA"/>
</dbReference>
<organism evidence="3 4">
    <name type="scientific">Arthrobacter caoxuetaonis</name>
    <dbReference type="NCBI Taxonomy" id="2886935"/>
    <lineage>
        <taxon>Bacteria</taxon>
        <taxon>Bacillati</taxon>
        <taxon>Actinomycetota</taxon>
        <taxon>Actinomycetes</taxon>
        <taxon>Micrococcales</taxon>
        <taxon>Micrococcaceae</taxon>
        <taxon>Arthrobacter</taxon>
    </lineage>
</organism>
<evidence type="ECO:0000259" key="2">
    <source>
        <dbReference type="Pfam" id="PF08327"/>
    </source>
</evidence>
<evidence type="ECO:0000256" key="1">
    <source>
        <dbReference type="ARBA" id="ARBA00006817"/>
    </source>
</evidence>
<sequence>MTSSLFSHAPDPEPERAPLQVPDIEESCVVPRETDEAFSGFHEYPHLWWPEDFSTFREGMHPEFEGGSLTETSVDEEKALWATVREVRAGELLVLDWFLGHGASVPTDVEVRFEPAAAGTGTSVTLVHTGFGRLPDGADVRERMAGQWRNALQRYSRFMGAG</sequence>
<evidence type="ECO:0000313" key="4">
    <source>
        <dbReference type="Proteomes" id="UP001139158"/>
    </source>
</evidence>
<accession>A0A9X1SE48</accession>